<accession>A0A838L6F7</accession>
<comment type="similarity">
    <text evidence="1 2">Belongs to the cytochrome P450 family.</text>
</comment>
<keyword evidence="2" id="KW-0408">Iron</keyword>
<dbReference type="EMBL" id="JACEIB010000003">
    <property type="protein sequence ID" value="MBA2933746.1"/>
    <property type="molecule type" value="Genomic_DNA"/>
</dbReference>
<evidence type="ECO:0000313" key="3">
    <source>
        <dbReference type="EMBL" id="MBA2933746.1"/>
    </source>
</evidence>
<dbReference type="InterPro" id="IPR001128">
    <property type="entry name" value="Cyt_P450"/>
</dbReference>
<dbReference type="PANTHER" id="PTHR46696">
    <property type="entry name" value="P450, PUTATIVE (EUROFUNG)-RELATED"/>
    <property type="match status" value="1"/>
</dbReference>
<dbReference type="GO" id="GO:0020037">
    <property type="term" value="F:heme binding"/>
    <property type="evidence" value="ECO:0007669"/>
    <property type="project" value="InterPro"/>
</dbReference>
<keyword evidence="2" id="KW-0349">Heme</keyword>
<dbReference type="PANTHER" id="PTHR46696:SF6">
    <property type="entry name" value="P450, PUTATIVE (EUROFUNG)-RELATED"/>
    <property type="match status" value="1"/>
</dbReference>
<dbReference type="SUPFAM" id="SSF48264">
    <property type="entry name" value="Cytochrome P450"/>
    <property type="match status" value="1"/>
</dbReference>
<protein>
    <submittedName>
        <fullName evidence="3">Cytochrome P450</fullName>
    </submittedName>
</protein>
<dbReference type="Pfam" id="PF00067">
    <property type="entry name" value="p450"/>
    <property type="match status" value="1"/>
</dbReference>
<keyword evidence="4" id="KW-1185">Reference proteome</keyword>
<dbReference type="CDD" id="cd11035">
    <property type="entry name" value="P450cam-like"/>
    <property type="match status" value="1"/>
</dbReference>
<organism evidence="3 4">
    <name type="scientific">Sphingomonas chungangi</name>
    <dbReference type="NCBI Taxonomy" id="2683589"/>
    <lineage>
        <taxon>Bacteria</taxon>
        <taxon>Pseudomonadati</taxon>
        <taxon>Pseudomonadota</taxon>
        <taxon>Alphaproteobacteria</taxon>
        <taxon>Sphingomonadales</taxon>
        <taxon>Sphingomonadaceae</taxon>
        <taxon>Sphingomonas</taxon>
    </lineage>
</organism>
<comment type="caution">
    <text evidence="3">The sequence shown here is derived from an EMBL/GenBank/DDBJ whole genome shotgun (WGS) entry which is preliminary data.</text>
</comment>
<gene>
    <name evidence="3" type="ORF">HZF05_06495</name>
</gene>
<evidence type="ECO:0000313" key="4">
    <source>
        <dbReference type="Proteomes" id="UP000570166"/>
    </source>
</evidence>
<dbReference type="InterPro" id="IPR036396">
    <property type="entry name" value="Cyt_P450_sf"/>
</dbReference>
<dbReference type="PRINTS" id="PR00359">
    <property type="entry name" value="BP450"/>
</dbReference>
<sequence>MATISRHGVPDHVRDEQIVDYDYFADARVTDDPQLDLTSLHGDAPDIFYSPRQGGFWVVTRYDLMSQILRDTDHFSNRELDIPKSNSDNRMIPLNLDPPEHLGYRMALMRHFDRKHIAALEPKLRWWANHLIDKVIANGGCEFTEDVGAGFPVSVFMELMGLPLDRFEQFRDIVHEYFGGTTVERRIELQNIIIETMRDYFARRRSEPQDDLMSKLVQEQVKGRPLTDEELDSIGFLLFIAGLDTVANTLTFTWRFLAEHPELQGRLANDPDSATDFVEEALRRFSIVQQTRVVKKDYDFEGVSFREGDMVACPLMLGGMDDRRNPEPTKFDIDRQDRAHVAFSTGPHTCVGNFLARAEMRVLAEEWIRRIPRFRIKPGTEPKWRMGGVMALSDVHLEWDAEAKA</sequence>
<keyword evidence="2" id="KW-0503">Monooxygenase</keyword>
<dbReference type="InterPro" id="IPR002397">
    <property type="entry name" value="Cyt_P450_B"/>
</dbReference>
<dbReference type="GO" id="GO:0004497">
    <property type="term" value="F:monooxygenase activity"/>
    <property type="evidence" value="ECO:0007669"/>
    <property type="project" value="UniProtKB-KW"/>
</dbReference>
<evidence type="ECO:0000256" key="1">
    <source>
        <dbReference type="ARBA" id="ARBA00010617"/>
    </source>
</evidence>
<dbReference type="Proteomes" id="UP000570166">
    <property type="component" value="Unassembled WGS sequence"/>
</dbReference>
<dbReference type="PROSITE" id="PS00086">
    <property type="entry name" value="CYTOCHROME_P450"/>
    <property type="match status" value="1"/>
</dbReference>
<dbReference type="GO" id="GO:0005506">
    <property type="term" value="F:iron ion binding"/>
    <property type="evidence" value="ECO:0007669"/>
    <property type="project" value="InterPro"/>
</dbReference>
<dbReference type="Gene3D" id="1.10.630.10">
    <property type="entry name" value="Cytochrome P450"/>
    <property type="match status" value="1"/>
</dbReference>
<dbReference type="PRINTS" id="PR00385">
    <property type="entry name" value="P450"/>
</dbReference>
<keyword evidence="2" id="KW-0479">Metal-binding</keyword>
<dbReference type="GO" id="GO:0016705">
    <property type="term" value="F:oxidoreductase activity, acting on paired donors, with incorporation or reduction of molecular oxygen"/>
    <property type="evidence" value="ECO:0007669"/>
    <property type="project" value="InterPro"/>
</dbReference>
<keyword evidence="2" id="KW-0560">Oxidoreductase</keyword>
<name>A0A838L6F7_9SPHN</name>
<reference evidence="3 4" key="1">
    <citation type="submission" date="2020-07" db="EMBL/GenBank/DDBJ databases">
        <authorList>
            <person name="Sun Q."/>
        </authorList>
    </citation>
    <scope>NUCLEOTIDE SEQUENCE [LARGE SCALE GENOMIC DNA]</scope>
    <source>
        <strain evidence="3 4">CGMCC 1.13654</strain>
    </source>
</reference>
<dbReference type="RefSeq" id="WP_160363545.1">
    <property type="nucleotide sequence ID" value="NZ_JACEIB010000003.1"/>
</dbReference>
<proteinExistence type="inferred from homology"/>
<dbReference type="AlphaFoldDB" id="A0A838L6F7"/>
<dbReference type="InterPro" id="IPR017972">
    <property type="entry name" value="Cyt_P450_CS"/>
</dbReference>
<evidence type="ECO:0000256" key="2">
    <source>
        <dbReference type="RuleBase" id="RU000461"/>
    </source>
</evidence>